<name>A0A146LVP3_LYGHE</name>
<organism evidence="1">
    <name type="scientific">Lygus hesperus</name>
    <name type="common">Western plant bug</name>
    <dbReference type="NCBI Taxonomy" id="30085"/>
    <lineage>
        <taxon>Eukaryota</taxon>
        <taxon>Metazoa</taxon>
        <taxon>Ecdysozoa</taxon>
        <taxon>Arthropoda</taxon>
        <taxon>Hexapoda</taxon>
        <taxon>Insecta</taxon>
        <taxon>Pterygota</taxon>
        <taxon>Neoptera</taxon>
        <taxon>Paraneoptera</taxon>
        <taxon>Hemiptera</taxon>
        <taxon>Heteroptera</taxon>
        <taxon>Panheteroptera</taxon>
        <taxon>Cimicomorpha</taxon>
        <taxon>Miridae</taxon>
        <taxon>Mirini</taxon>
        <taxon>Lygus</taxon>
    </lineage>
</organism>
<evidence type="ECO:0000313" key="1">
    <source>
        <dbReference type="EMBL" id="JAQ11259.1"/>
    </source>
</evidence>
<gene>
    <name evidence="1" type="ORF">g.19693</name>
</gene>
<accession>A0A146LVP3</accession>
<protein>
    <submittedName>
        <fullName evidence="1">Uncharacterized protein</fullName>
    </submittedName>
</protein>
<sequence>MKGGGYNEGGYYAYDESANGEYEATLTQMFVVNVIDGRLGMMSLTPVVIFPASPKYITPEPRSFRSGVYTSIGSDGWLPSDEVLKVNSYIPPAEPLIVFPIEFSSTAYSEGGYGAKAYGGGYTSTYGSPETRYQKQAYSMGDDDLLYGRIAIRGSSYHDFLRCDGGYVVSTFLGDRDLGFFPTVTT</sequence>
<reference evidence="1" key="1">
    <citation type="journal article" date="2016" name="Gigascience">
        <title>De novo construction of an expanded transcriptome assembly for the western tarnished plant bug, Lygus hesperus.</title>
        <authorList>
            <person name="Tassone E.E."/>
            <person name="Geib S.M."/>
            <person name="Hall B."/>
            <person name="Fabrick J.A."/>
            <person name="Brent C.S."/>
            <person name="Hull J.J."/>
        </authorList>
    </citation>
    <scope>NUCLEOTIDE SEQUENCE</scope>
</reference>
<proteinExistence type="predicted"/>
<dbReference type="EMBL" id="GDHC01007370">
    <property type="protein sequence ID" value="JAQ11259.1"/>
    <property type="molecule type" value="Transcribed_RNA"/>
</dbReference>
<dbReference type="AlphaFoldDB" id="A0A146LVP3"/>